<evidence type="ECO:0000259" key="2">
    <source>
        <dbReference type="PROSITE" id="PS50405"/>
    </source>
</evidence>
<dbReference type="PROSITE" id="PS50405">
    <property type="entry name" value="GST_CTER"/>
    <property type="match status" value="1"/>
</dbReference>
<dbReference type="Gene3D" id="1.20.1050.10">
    <property type="match status" value="1"/>
</dbReference>
<dbReference type="SFLD" id="SFLDG00363">
    <property type="entry name" value="AMPS_(cytGST):_Alpha-__Mu-__Pi"/>
    <property type="match status" value="1"/>
</dbReference>
<dbReference type="STRING" id="307972.A0A2G8LAK8"/>
<dbReference type="InterPro" id="IPR004045">
    <property type="entry name" value="Glutathione_S-Trfase_N"/>
</dbReference>
<reference evidence="3 4" key="1">
    <citation type="journal article" date="2017" name="PLoS Biol.">
        <title>The sea cucumber genome provides insights into morphological evolution and visceral regeneration.</title>
        <authorList>
            <person name="Zhang X."/>
            <person name="Sun L."/>
            <person name="Yuan J."/>
            <person name="Sun Y."/>
            <person name="Gao Y."/>
            <person name="Zhang L."/>
            <person name="Li S."/>
            <person name="Dai H."/>
            <person name="Hamel J.F."/>
            <person name="Liu C."/>
            <person name="Yu Y."/>
            <person name="Liu S."/>
            <person name="Lin W."/>
            <person name="Guo K."/>
            <person name="Jin S."/>
            <person name="Xu P."/>
            <person name="Storey K.B."/>
            <person name="Huan P."/>
            <person name="Zhang T."/>
            <person name="Zhou Y."/>
            <person name="Zhang J."/>
            <person name="Lin C."/>
            <person name="Li X."/>
            <person name="Xing L."/>
            <person name="Huo D."/>
            <person name="Sun M."/>
            <person name="Wang L."/>
            <person name="Mercier A."/>
            <person name="Li F."/>
            <person name="Yang H."/>
            <person name="Xiang J."/>
        </authorList>
    </citation>
    <scope>NUCLEOTIDE SEQUENCE [LARGE SCALE GENOMIC DNA]</scope>
    <source>
        <strain evidence="3">Shaxun</strain>
        <tissue evidence="3">Muscle</tissue>
    </source>
</reference>
<dbReference type="PANTHER" id="PTHR11571:SF150">
    <property type="entry name" value="GLUTATHIONE S-TRANSFERASE"/>
    <property type="match status" value="1"/>
</dbReference>
<evidence type="ECO:0000259" key="1">
    <source>
        <dbReference type="PROSITE" id="PS50404"/>
    </source>
</evidence>
<dbReference type="EMBL" id="MRZV01000147">
    <property type="protein sequence ID" value="PIK57299.1"/>
    <property type="molecule type" value="Genomic_DNA"/>
</dbReference>
<feature type="domain" description="GST C-terminal" evidence="2">
    <location>
        <begin position="81"/>
        <end position="204"/>
    </location>
</feature>
<dbReference type="CDD" id="cd03192">
    <property type="entry name" value="GST_C_Sigma_like"/>
    <property type="match status" value="1"/>
</dbReference>
<dbReference type="FunFam" id="1.20.1050.10:FF:000030">
    <property type="entry name" value="Glutathione S-transferase S1"/>
    <property type="match status" value="1"/>
</dbReference>
<dbReference type="SUPFAM" id="SSF52833">
    <property type="entry name" value="Thioredoxin-like"/>
    <property type="match status" value="1"/>
</dbReference>
<dbReference type="Gene3D" id="3.40.30.10">
    <property type="entry name" value="Glutaredoxin"/>
    <property type="match status" value="1"/>
</dbReference>
<name>A0A2G8LAK8_STIJA</name>
<dbReference type="OrthoDB" id="414243at2759"/>
<sequence length="204" mass="23089">MSSYKLIYFNGKGRAETARFMFAVAKQEYEDKRVSGDEWAEVKKSLLFGQVPVLEVDGVQLTQSCAINRFLAKRLNLYGNDDMEAAKIDQVCEALVDLGIVLRDCLHEQDEDRKKMLHKKLLETQAPRHFAGLVKLLDANGGDGFFVGNKVSLADLDAASYFLDMVTRVPDLKLNEPKLVAHLERMKAIPELADWLKKRPESPF</sequence>
<dbReference type="AlphaFoldDB" id="A0A2G8LAK8"/>
<dbReference type="SUPFAM" id="SSF47616">
    <property type="entry name" value="GST C-terminal domain-like"/>
    <property type="match status" value="1"/>
</dbReference>
<dbReference type="InterPro" id="IPR036249">
    <property type="entry name" value="Thioredoxin-like_sf"/>
</dbReference>
<dbReference type="InterPro" id="IPR050213">
    <property type="entry name" value="GST_superfamily"/>
</dbReference>
<dbReference type="SFLD" id="SFLDG01205">
    <property type="entry name" value="AMPS.1"/>
    <property type="match status" value="1"/>
</dbReference>
<comment type="caution">
    <text evidence="3">The sequence shown here is derived from an EMBL/GenBank/DDBJ whole genome shotgun (WGS) entry which is preliminary data.</text>
</comment>
<dbReference type="PROSITE" id="PS50404">
    <property type="entry name" value="GST_NTER"/>
    <property type="match status" value="1"/>
</dbReference>
<evidence type="ECO:0000313" key="3">
    <source>
        <dbReference type="EMBL" id="PIK57299.1"/>
    </source>
</evidence>
<keyword evidence="4" id="KW-1185">Reference proteome</keyword>
<dbReference type="Pfam" id="PF14497">
    <property type="entry name" value="GST_C_3"/>
    <property type="match status" value="1"/>
</dbReference>
<dbReference type="Proteomes" id="UP000230750">
    <property type="component" value="Unassembled WGS sequence"/>
</dbReference>
<dbReference type="GO" id="GO:0006749">
    <property type="term" value="P:glutathione metabolic process"/>
    <property type="evidence" value="ECO:0007669"/>
    <property type="project" value="TreeGrafter"/>
</dbReference>
<dbReference type="InterPro" id="IPR010987">
    <property type="entry name" value="Glutathione-S-Trfase_C-like"/>
</dbReference>
<dbReference type="FunFam" id="3.40.30.10:FF:000258">
    <property type="entry name" value="Glutathione S-transferase"/>
    <property type="match status" value="1"/>
</dbReference>
<protein>
    <submittedName>
        <fullName evidence="3">Putative S-crystallin SL11-like</fullName>
    </submittedName>
</protein>
<dbReference type="InterPro" id="IPR040079">
    <property type="entry name" value="Glutathione_S-Trfase"/>
</dbReference>
<feature type="domain" description="GST N-terminal" evidence="1">
    <location>
        <begin position="2"/>
        <end position="79"/>
    </location>
</feature>
<organism evidence="3 4">
    <name type="scientific">Stichopus japonicus</name>
    <name type="common">Sea cucumber</name>
    <dbReference type="NCBI Taxonomy" id="307972"/>
    <lineage>
        <taxon>Eukaryota</taxon>
        <taxon>Metazoa</taxon>
        <taxon>Echinodermata</taxon>
        <taxon>Eleutherozoa</taxon>
        <taxon>Echinozoa</taxon>
        <taxon>Holothuroidea</taxon>
        <taxon>Aspidochirotacea</taxon>
        <taxon>Aspidochirotida</taxon>
        <taxon>Stichopodidae</taxon>
        <taxon>Apostichopus</taxon>
    </lineage>
</organism>
<dbReference type="InterPro" id="IPR004046">
    <property type="entry name" value="GST_C"/>
</dbReference>
<gene>
    <name evidence="3" type="ORF">BSL78_05807</name>
</gene>
<dbReference type="GO" id="GO:0004364">
    <property type="term" value="F:glutathione transferase activity"/>
    <property type="evidence" value="ECO:0007669"/>
    <property type="project" value="TreeGrafter"/>
</dbReference>
<dbReference type="SFLD" id="SFLDS00019">
    <property type="entry name" value="Glutathione_Transferase_(cytos"/>
    <property type="match status" value="1"/>
</dbReference>
<dbReference type="PANTHER" id="PTHR11571">
    <property type="entry name" value="GLUTATHIONE S-TRANSFERASE"/>
    <property type="match status" value="1"/>
</dbReference>
<proteinExistence type="predicted"/>
<evidence type="ECO:0000313" key="4">
    <source>
        <dbReference type="Proteomes" id="UP000230750"/>
    </source>
</evidence>
<dbReference type="Pfam" id="PF02798">
    <property type="entry name" value="GST_N"/>
    <property type="match status" value="1"/>
</dbReference>
<dbReference type="CDD" id="cd03039">
    <property type="entry name" value="GST_N_Sigma_like"/>
    <property type="match status" value="1"/>
</dbReference>
<dbReference type="InterPro" id="IPR036282">
    <property type="entry name" value="Glutathione-S-Trfase_C_sf"/>
</dbReference>
<accession>A0A2G8LAK8</accession>